<proteinExistence type="predicted"/>
<evidence type="ECO:0000313" key="3">
    <source>
        <dbReference type="Proteomes" id="UP000722121"/>
    </source>
</evidence>
<sequence length="229" mass="26239">MKFIKLVTIILFLFANFLHAGGPRSKSSDDIYLKLLGKDINKISREMKREYNIELYGSGGSLMTHVKEVSFSFKKNQVPGIDEARELYVKSMQKCLSIINDDEQIRPYLEIYPMTEREISLHLSFRGVNNKMITEPNVSSVINVNGELLYLTDEPGKVRLKELHSETYEHAEQLVLDGHQLFPLKISPEENSPPTSQILSHTKPHILQKILNFPKRLRENSQRGLSGNS</sequence>
<dbReference type="EMBL" id="JAFITR010000024">
    <property type="protein sequence ID" value="MBN4066786.1"/>
    <property type="molecule type" value="Genomic_DNA"/>
</dbReference>
<feature type="chain" id="PRO_5046621035" evidence="1">
    <location>
        <begin position="21"/>
        <end position="229"/>
    </location>
</feature>
<keyword evidence="3" id="KW-1185">Reference proteome</keyword>
<comment type="caution">
    <text evidence="2">The sequence shown here is derived from an EMBL/GenBank/DDBJ whole genome shotgun (WGS) entry which is preliminary data.</text>
</comment>
<evidence type="ECO:0000256" key="1">
    <source>
        <dbReference type="SAM" id="SignalP"/>
    </source>
</evidence>
<gene>
    <name evidence="2" type="ORF">JYU14_01735</name>
</gene>
<keyword evidence="1" id="KW-0732">Signal</keyword>
<protein>
    <submittedName>
        <fullName evidence="2">Uncharacterized protein</fullName>
    </submittedName>
</protein>
<evidence type="ECO:0000313" key="2">
    <source>
        <dbReference type="EMBL" id="MBN4066786.1"/>
    </source>
</evidence>
<reference evidence="2 3" key="1">
    <citation type="submission" date="2021-02" db="EMBL/GenBank/DDBJ databases">
        <title>Activity-based single-cell genomes from oceanic crustal fluid captures similar information to metagenomic and metatranscriptomic surveys with orders of magnitude less sampling.</title>
        <authorList>
            <person name="D'Angelo T.S."/>
            <person name="Orcutt B.N."/>
        </authorList>
    </citation>
    <scope>NUCLEOTIDE SEQUENCE [LARGE SCALE GENOMIC DNA]</scope>
    <source>
        <strain evidence="2">AH-315-G07</strain>
    </source>
</reference>
<feature type="signal peptide" evidence="1">
    <location>
        <begin position="1"/>
        <end position="20"/>
    </location>
</feature>
<name>A0ABS3AQ05_9BACT</name>
<accession>A0ABS3AQ05</accession>
<dbReference type="Proteomes" id="UP000722121">
    <property type="component" value="Unassembled WGS sequence"/>
</dbReference>
<organism evidence="2 3">
    <name type="scientific">Simkania negevensis</name>
    <dbReference type="NCBI Taxonomy" id="83561"/>
    <lineage>
        <taxon>Bacteria</taxon>
        <taxon>Pseudomonadati</taxon>
        <taxon>Chlamydiota</taxon>
        <taxon>Chlamydiia</taxon>
        <taxon>Parachlamydiales</taxon>
        <taxon>Simkaniaceae</taxon>
        <taxon>Simkania</taxon>
    </lineage>
</organism>